<keyword evidence="1" id="KW-1133">Transmembrane helix</keyword>
<accession>A0A8S5N4K4</accession>
<sequence>MLRALCYAKKFAFLSSILCVLIDTYVSTWYNIIIPKERGGG</sequence>
<proteinExistence type="predicted"/>
<evidence type="ECO:0000313" key="2">
    <source>
        <dbReference type="EMBL" id="DAD89194.1"/>
    </source>
</evidence>
<name>A0A8S5N4K4_9CAUD</name>
<feature type="transmembrane region" description="Helical" evidence="1">
    <location>
        <begin position="12"/>
        <end position="32"/>
    </location>
</feature>
<protein>
    <submittedName>
        <fullName evidence="2">Uncharacterized protein</fullName>
    </submittedName>
</protein>
<evidence type="ECO:0000256" key="1">
    <source>
        <dbReference type="SAM" id="Phobius"/>
    </source>
</evidence>
<reference evidence="2" key="1">
    <citation type="journal article" date="2021" name="Proc. Natl. Acad. Sci. U.S.A.">
        <title>A Catalog of Tens of Thousands of Viruses from Human Metagenomes Reveals Hidden Associations with Chronic Diseases.</title>
        <authorList>
            <person name="Tisza M.J."/>
            <person name="Buck C.B."/>
        </authorList>
    </citation>
    <scope>NUCLEOTIDE SEQUENCE</scope>
    <source>
        <strain evidence="2">Ct5Px37</strain>
    </source>
</reference>
<keyword evidence="1" id="KW-0812">Transmembrane</keyword>
<organism evidence="2">
    <name type="scientific">Siphoviridae sp. ct5Px37</name>
    <dbReference type="NCBI Taxonomy" id="2826293"/>
    <lineage>
        <taxon>Viruses</taxon>
        <taxon>Duplodnaviria</taxon>
        <taxon>Heunggongvirae</taxon>
        <taxon>Uroviricota</taxon>
        <taxon>Caudoviricetes</taxon>
    </lineage>
</organism>
<keyword evidence="1" id="KW-0472">Membrane</keyword>
<dbReference type="EMBL" id="BK015055">
    <property type="protein sequence ID" value="DAD89194.1"/>
    <property type="molecule type" value="Genomic_DNA"/>
</dbReference>